<dbReference type="Proteomes" id="UP000037460">
    <property type="component" value="Unassembled WGS sequence"/>
</dbReference>
<reference evidence="2" key="1">
    <citation type="journal article" date="2015" name="PLoS Genet.">
        <title>Genome Sequence and Transcriptome Analyses of Chrysochromulina tobin: Metabolic Tools for Enhanced Algal Fitness in the Prominent Order Prymnesiales (Haptophyceae).</title>
        <authorList>
            <person name="Hovde B.T."/>
            <person name="Deodato C.R."/>
            <person name="Hunsperger H.M."/>
            <person name="Ryken S.A."/>
            <person name="Yost W."/>
            <person name="Jha R.K."/>
            <person name="Patterson J."/>
            <person name="Monnat R.J. Jr."/>
            <person name="Barlow S.B."/>
            <person name="Starkenburg S.R."/>
            <person name="Cattolico R.A."/>
        </authorList>
    </citation>
    <scope>NUCLEOTIDE SEQUENCE</scope>
    <source>
        <strain evidence="2">CCMP291</strain>
    </source>
</reference>
<protein>
    <submittedName>
        <fullName evidence="1">Uncharacterized protein</fullName>
    </submittedName>
</protein>
<organism evidence="1 2">
    <name type="scientific">Chrysochromulina tobinii</name>
    <dbReference type="NCBI Taxonomy" id="1460289"/>
    <lineage>
        <taxon>Eukaryota</taxon>
        <taxon>Haptista</taxon>
        <taxon>Haptophyta</taxon>
        <taxon>Prymnesiophyceae</taxon>
        <taxon>Prymnesiales</taxon>
        <taxon>Chrysochromulinaceae</taxon>
        <taxon>Chrysochromulina</taxon>
    </lineage>
</organism>
<evidence type="ECO:0000313" key="2">
    <source>
        <dbReference type="Proteomes" id="UP000037460"/>
    </source>
</evidence>
<sequence>MSAFFSVAGSVSRFTQETGMSEQEYLLVEKLHAALDPIRGMSVHMGEAALLHAIYALLNTPYFDAGCMPPTEIWERIMACPCITIKYIELSCKTNHNVHSFERVLMRALRQLVTNDRKGVNRAVEGAIPFMTHVGSFLSSTFAQLNPEHCAKARKPKEEPALAAS</sequence>
<keyword evidence="2" id="KW-1185">Reference proteome</keyword>
<accession>A0A0M0K6X2</accession>
<comment type="caution">
    <text evidence="1">The sequence shown here is derived from an EMBL/GenBank/DDBJ whole genome shotgun (WGS) entry which is preliminary data.</text>
</comment>
<name>A0A0M0K6X2_9EUKA</name>
<evidence type="ECO:0000313" key="1">
    <source>
        <dbReference type="EMBL" id="KOO34544.1"/>
    </source>
</evidence>
<dbReference type="EMBL" id="JWZX01001183">
    <property type="protein sequence ID" value="KOO34544.1"/>
    <property type="molecule type" value="Genomic_DNA"/>
</dbReference>
<proteinExistence type="predicted"/>
<gene>
    <name evidence="1" type="ORF">Ctob_014781</name>
</gene>
<dbReference type="AlphaFoldDB" id="A0A0M0K6X2"/>